<evidence type="ECO:0000256" key="1">
    <source>
        <dbReference type="ARBA" id="ARBA00009941"/>
    </source>
</evidence>
<name>A0A4Y2LCP2_ARAVE</name>
<gene>
    <name evidence="2" type="ORF">AVEN_263876_1</name>
</gene>
<evidence type="ECO:0000313" key="3">
    <source>
        <dbReference type="Proteomes" id="UP000499080"/>
    </source>
</evidence>
<dbReference type="InterPro" id="IPR046427">
    <property type="entry name" value="Legumain_prodom_sf"/>
</dbReference>
<accession>A0A4Y2LCP2</accession>
<dbReference type="Pfam" id="PF01650">
    <property type="entry name" value="Peptidase_C13"/>
    <property type="match status" value="1"/>
</dbReference>
<comment type="similarity">
    <text evidence="1">Belongs to the peptidase C13 family.</text>
</comment>
<sequence length="147" mass="16525">MKRQNSFDESNPAGSRRIRSDRWESDRIEIGAGLQSLLWGYAEDQLSWAFTRRLAMSFVLIPVFFPPILVEKLGKAFRDVPNGPNDHVFVYFADHGAPGLIAFPGDNAYALDSMYVLVNLCEKGVHPDRIMAATDRVCIHPPTYGIL</sequence>
<dbReference type="Proteomes" id="UP000499080">
    <property type="component" value="Unassembled WGS sequence"/>
</dbReference>
<proteinExistence type="inferred from homology"/>
<dbReference type="InterPro" id="IPR001096">
    <property type="entry name" value="Peptidase_C13"/>
</dbReference>
<comment type="caution">
    <text evidence="2">The sequence shown here is derived from an EMBL/GenBank/DDBJ whole genome shotgun (WGS) entry which is preliminary data.</text>
</comment>
<evidence type="ECO:0000313" key="2">
    <source>
        <dbReference type="EMBL" id="GBN11910.1"/>
    </source>
</evidence>
<reference evidence="2 3" key="1">
    <citation type="journal article" date="2019" name="Sci. Rep.">
        <title>Orb-weaving spider Araneus ventricosus genome elucidates the spidroin gene catalogue.</title>
        <authorList>
            <person name="Kono N."/>
            <person name="Nakamura H."/>
            <person name="Ohtoshi R."/>
            <person name="Moran D.A.P."/>
            <person name="Shinohara A."/>
            <person name="Yoshida Y."/>
            <person name="Fujiwara M."/>
            <person name="Mori M."/>
            <person name="Tomita M."/>
            <person name="Arakawa K."/>
        </authorList>
    </citation>
    <scope>NUCLEOTIDE SEQUENCE [LARGE SCALE GENOMIC DNA]</scope>
</reference>
<protein>
    <submittedName>
        <fullName evidence="2">Uncharacterized protein</fullName>
    </submittedName>
</protein>
<dbReference type="EMBL" id="BGPR01005624">
    <property type="protein sequence ID" value="GBN11910.1"/>
    <property type="molecule type" value="Genomic_DNA"/>
</dbReference>
<dbReference type="Gene3D" id="1.10.132.130">
    <property type="match status" value="1"/>
</dbReference>
<organism evidence="2 3">
    <name type="scientific">Araneus ventricosus</name>
    <name type="common">Orbweaver spider</name>
    <name type="synonym">Epeira ventricosa</name>
    <dbReference type="NCBI Taxonomy" id="182803"/>
    <lineage>
        <taxon>Eukaryota</taxon>
        <taxon>Metazoa</taxon>
        <taxon>Ecdysozoa</taxon>
        <taxon>Arthropoda</taxon>
        <taxon>Chelicerata</taxon>
        <taxon>Arachnida</taxon>
        <taxon>Araneae</taxon>
        <taxon>Araneomorphae</taxon>
        <taxon>Entelegynae</taxon>
        <taxon>Araneoidea</taxon>
        <taxon>Araneidae</taxon>
        <taxon>Araneus</taxon>
    </lineage>
</organism>
<dbReference type="GO" id="GO:0006508">
    <property type="term" value="P:proteolysis"/>
    <property type="evidence" value="ECO:0007669"/>
    <property type="project" value="InterPro"/>
</dbReference>
<keyword evidence="3" id="KW-1185">Reference proteome</keyword>
<dbReference type="AlphaFoldDB" id="A0A4Y2LCP2"/>
<dbReference type="GO" id="GO:0008233">
    <property type="term" value="F:peptidase activity"/>
    <property type="evidence" value="ECO:0007669"/>
    <property type="project" value="InterPro"/>
</dbReference>